<evidence type="ECO:0000256" key="1">
    <source>
        <dbReference type="ARBA" id="ARBA00004651"/>
    </source>
</evidence>
<evidence type="ECO:0000256" key="2">
    <source>
        <dbReference type="ARBA" id="ARBA00022475"/>
    </source>
</evidence>
<dbReference type="GO" id="GO:0043025">
    <property type="term" value="C:neuronal cell body"/>
    <property type="evidence" value="ECO:0007669"/>
    <property type="project" value="TreeGrafter"/>
</dbReference>
<dbReference type="GO" id="GO:0050909">
    <property type="term" value="P:sensory perception of taste"/>
    <property type="evidence" value="ECO:0007669"/>
    <property type="project" value="InterPro"/>
</dbReference>
<comment type="subcellular location">
    <subcellularLocation>
        <location evidence="1">Cell membrane</location>
        <topology evidence="1">Multi-pass membrane protein</topology>
    </subcellularLocation>
</comment>
<dbReference type="GO" id="GO:0007635">
    <property type="term" value="P:chemosensory behavior"/>
    <property type="evidence" value="ECO:0007669"/>
    <property type="project" value="TreeGrafter"/>
</dbReference>
<evidence type="ECO:0000256" key="7">
    <source>
        <dbReference type="ARBA" id="ARBA00023224"/>
    </source>
</evidence>
<dbReference type="AlphaFoldDB" id="A0AAV8YC92"/>
<protein>
    <submittedName>
        <fullName evidence="8">Uncharacterized protein</fullName>
    </submittedName>
</protein>
<evidence type="ECO:0000256" key="6">
    <source>
        <dbReference type="ARBA" id="ARBA00023170"/>
    </source>
</evidence>
<keyword evidence="2" id="KW-1003">Cell membrane</keyword>
<dbReference type="GO" id="GO:0007165">
    <property type="term" value="P:signal transduction"/>
    <property type="evidence" value="ECO:0007669"/>
    <property type="project" value="UniProtKB-KW"/>
</dbReference>
<gene>
    <name evidence="8" type="ORF">NQ314_008381</name>
</gene>
<dbReference type="InterPro" id="IPR013604">
    <property type="entry name" value="7TM_chemorcpt"/>
</dbReference>
<dbReference type="GO" id="GO:0005886">
    <property type="term" value="C:plasma membrane"/>
    <property type="evidence" value="ECO:0007669"/>
    <property type="project" value="UniProtKB-SubCell"/>
</dbReference>
<keyword evidence="6" id="KW-0675">Receptor</keyword>
<organism evidence="8 9">
    <name type="scientific">Rhamnusium bicolor</name>
    <dbReference type="NCBI Taxonomy" id="1586634"/>
    <lineage>
        <taxon>Eukaryota</taxon>
        <taxon>Metazoa</taxon>
        <taxon>Ecdysozoa</taxon>
        <taxon>Arthropoda</taxon>
        <taxon>Hexapoda</taxon>
        <taxon>Insecta</taxon>
        <taxon>Pterygota</taxon>
        <taxon>Neoptera</taxon>
        <taxon>Endopterygota</taxon>
        <taxon>Coleoptera</taxon>
        <taxon>Polyphaga</taxon>
        <taxon>Cucujiformia</taxon>
        <taxon>Chrysomeloidea</taxon>
        <taxon>Cerambycidae</taxon>
        <taxon>Lepturinae</taxon>
        <taxon>Rhagiini</taxon>
        <taxon>Rhamnusium</taxon>
    </lineage>
</organism>
<dbReference type="EMBL" id="JANEYF010002289">
    <property type="protein sequence ID" value="KAJ8948618.1"/>
    <property type="molecule type" value="Genomic_DNA"/>
</dbReference>
<dbReference type="PANTHER" id="PTHR21143:SF104">
    <property type="entry name" value="GUSTATORY RECEPTOR 8A-RELATED"/>
    <property type="match status" value="1"/>
</dbReference>
<keyword evidence="4" id="KW-1133">Transmembrane helix</keyword>
<name>A0AAV8YC92_9CUCU</name>
<comment type="caution">
    <text evidence="8">The sequence shown here is derived from an EMBL/GenBank/DDBJ whole genome shotgun (WGS) entry which is preliminary data.</text>
</comment>
<sequence>MVTENSVSSTGREMSQLCHKLQGNFDVDSKVRKELFKLADIARSYEPEFTAANFFVINKGTILGIINIATTYLIVLIQFNSTIQKN</sequence>
<dbReference type="Proteomes" id="UP001162156">
    <property type="component" value="Unassembled WGS sequence"/>
</dbReference>
<dbReference type="Pfam" id="PF08395">
    <property type="entry name" value="7tm_7"/>
    <property type="match status" value="1"/>
</dbReference>
<evidence type="ECO:0000256" key="4">
    <source>
        <dbReference type="ARBA" id="ARBA00022989"/>
    </source>
</evidence>
<keyword evidence="5" id="KW-0472">Membrane</keyword>
<evidence type="ECO:0000256" key="5">
    <source>
        <dbReference type="ARBA" id="ARBA00023136"/>
    </source>
</evidence>
<keyword evidence="3" id="KW-0812">Transmembrane</keyword>
<dbReference type="PANTHER" id="PTHR21143">
    <property type="entry name" value="INVERTEBRATE GUSTATORY RECEPTOR"/>
    <property type="match status" value="1"/>
</dbReference>
<evidence type="ECO:0000256" key="3">
    <source>
        <dbReference type="ARBA" id="ARBA00022692"/>
    </source>
</evidence>
<evidence type="ECO:0000313" key="9">
    <source>
        <dbReference type="Proteomes" id="UP001162156"/>
    </source>
</evidence>
<evidence type="ECO:0000313" key="8">
    <source>
        <dbReference type="EMBL" id="KAJ8948618.1"/>
    </source>
</evidence>
<keyword evidence="7" id="KW-0807">Transducer</keyword>
<reference evidence="8" key="1">
    <citation type="journal article" date="2023" name="Insect Mol. Biol.">
        <title>Genome sequencing provides insights into the evolution of gene families encoding plant cell wall-degrading enzymes in longhorned beetles.</title>
        <authorList>
            <person name="Shin N.R."/>
            <person name="Okamura Y."/>
            <person name="Kirsch R."/>
            <person name="Pauchet Y."/>
        </authorList>
    </citation>
    <scope>NUCLEOTIDE SEQUENCE</scope>
    <source>
        <strain evidence="8">RBIC_L_NR</strain>
    </source>
</reference>
<keyword evidence="9" id="KW-1185">Reference proteome</keyword>
<proteinExistence type="predicted"/>
<dbReference type="GO" id="GO:0008049">
    <property type="term" value="P:male courtship behavior"/>
    <property type="evidence" value="ECO:0007669"/>
    <property type="project" value="TreeGrafter"/>
</dbReference>
<accession>A0AAV8YC92</accession>
<dbReference type="GO" id="GO:0030425">
    <property type="term" value="C:dendrite"/>
    <property type="evidence" value="ECO:0007669"/>
    <property type="project" value="TreeGrafter"/>
</dbReference>
<dbReference type="GO" id="GO:0030424">
    <property type="term" value="C:axon"/>
    <property type="evidence" value="ECO:0007669"/>
    <property type="project" value="TreeGrafter"/>
</dbReference>